<sequence length="190" mass="21872">MSLLSAARGVSQVMNRCEDAKSTGFLGKNIFILKENFLLKICQTELMYIADALYMVLSGYEINRCSLKNNKLKKFPLKMIANFPNMDVFNLEGNQITELPTEISRWTKLRGINIARNKFTQFPEQLFECKKLTILDISGNLINEINHLPLRSSLSTLKQLHMKQNPICQRLDIIEQICAELEPQIKVLHK</sequence>
<evidence type="ECO:0000313" key="2">
    <source>
        <dbReference type="Proteomes" id="UP001497535"/>
    </source>
</evidence>
<keyword evidence="2" id="KW-1185">Reference proteome</keyword>
<name>A0ACB1AID5_MELEN</name>
<comment type="caution">
    <text evidence="1">The sequence shown here is derived from an EMBL/GenBank/DDBJ whole genome shotgun (WGS) entry which is preliminary data.</text>
</comment>
<accession>A0ACB1AID5</accession>
<dbReference type="Proteomes" id="UP001497535">
    <property type="component" value="Unassembled WGS sequence"/>
</dbReference>
<protein>
    <submittedName>
        <fullName evidence="1">Uncharacterized protein</fullName>
    </submittedName>
</protein>
<proteinExistence type="predicted"/>
<organism evidence="1 2">
    <name type="scientific">Meloidogyne enterolobii</name>
    <name type="common">Root-knot nematode worm</name>
    <name type="synonym">Meloidogyne mayaguensis</name>
    <dbReference type="NCBI Taxonomy" id="390850"/>
    <lineage>
        <taxon>Eukaryota</taxon>
        <taxon>Metazoa</taxon>
        <taxon>Ecdysozoa</taxon>
        <taxon>Nematoda</taxon>
        <taxon>Chromadorea</taxon>
        <taxon>Rhabditida</taxon>
        <taxon>Tylenchina</taxon>
        <taxon>Tylenchomorpha</taxon>
        <taxon>Tylenchoidea</taxon>
        <taxon>Meloidogynidae</taxon>
        <taxon>Meloidogyninae</taxon>
        <taxon>Meloidogyne</taxon>
    </lineage>
</organism>
<evidence type="ECO:0000313" key="1">
    <source>
        <dbReference type="EMBL" id="CAK5091317.1"/>
    </source>
</evidence>
<reference evidence="1" key="1">
    <citation type="submission" date="2023-11" db="EMBL/GenBank/DDBJ databases">
        <authorList>
            <person name="Poullet M."/>
        </authorList>
    </citation>
    <scope>NUCLEOTIDE SEQUENCE</scope>
    <source>
        <strain evidence="1">E1834</strain>
    </source>
</reference>
<gene>
    <name evidence="1" type="ORF">MENTE1834_LOCUS39153</name>
</gene>
<dbReference type="EMBL" id="CAVMJV010000087">
    <property type="protein sequence ID" value="CAK5091317.1"/>
    <property type="molecule type" value="Genomic_DNA"/>
</dbReference>